<dbReference type="RefSeq" id="WP_168658717.1">
    <property type="nucleotide sequence ID" value="NZ_CP051180.1"/>
</dbReference>
<dbReference type="EMBL" id="CP051180">
    <property type="protein sequence ID" value="QIZ75455.1"/>
    <property type="molecule type" value="Genomic_DNA"/>
</dbReference>
<dbReference type="Gene3D" id="3.90.180.10">
    <property type="entry name" value="Medium-chain alcohol dehydrogenases, catalytic domain"/>
    <property type="match status" value="1"/>
</dbReference>
<dbReference type="Pfam" id="PF00107">
    <property type="entry name" value="ADH_zinc_N"/>
    <property type="match status" value="1"/>
</dbReference>
<dbReference type="CDD" id="cd05288">
    <property type="entry name" value="PGDH"/>
    <property type="match status" value="1"/>
</dbReference>
<evidence type="ECO:0000256" key="1">
    <source>
        <dbReference type="ARBA" id="ARBA00023002"/>
    </source>
</evidence>
<dbReference type="SMART" id="SM00829">
    <property type="entry name" value="PKS_ER"/>
    <property type="match status" value="1"/>
</dbReference>
<dbReference type="InterPro" id="IPR020843">
    <property type="entry name" value="ER"/>
</dbReference>
<name>A0A6H1U8T7_9GAMM</name>
<dbReference type="PANTHER" id="PTHR43205">
    <property type="entry name" value="PROSTAGLANDIN REDUCTASE"/>
    <property type="match status" value="1"/>
</dbReference>
<dbReference type="InterPro" id="IPR011032">
    <property type="entry name" value="GroES-like_sf"/>
</dbReference>
<keyword evidence="1" id="KW-0560">Oxidoreductase</keyword>
<evidence type="ECO:0000313" key="3">
    <source>
        <dbReference type="EMBL" id="QIZ75455.1"/>
    </source>
</evidence>
<feature type="domain" description="Enoyl reductase (ER)" evidence="2">
    <location>
        <begin position="16"/>
        <end position="332"/>
    </location>
</feature>
<sequence length="334" mass="35583">MSHSFKGWQFQHYPVGMPDSSTVTLVEEQLGDLSTGQVLIKNLWLSVDPYMRGRMINTKSYVPPFQPGELLQGGAIGKVIESNNPQFPVGAEVMHMQGWRELAISDGSDLTAVGGHGLPLQNYLSVMGLTGLTAWAGLNKVGQLRADDVVFVSGAAGAVGSIVCQLAKLAGAKVIGSAGSDSKVAWLSQQLGVDAAFNYKHSDDLTATLKSLAPEGISLFFDNVGGAHLQAAMANMQDFGRIVSCGMIDQYNAEAPVAGPTNMADFIRRRIRMQGFIASDFMADYQQFAADVGGYLMAGKLVNQETVVEGIESTYDGFLGLFSGANTGKMLVKL</sequence>
<dbReference type="SUPFAM" id="SSF50129">
    <property type="entry name" value="GroES-like"/>
    <property type="match status" value="1"/>
</dbReference>
<dbReference type="InterPro" id="IPR041694">
    <property type="entry name" value="ADH_N_2"/>
</dbReference>
<dbReference type="GO" id="GO:0016628">
    <property type="term" value="F:oxidoreductase activity, acting on the CH-CH group of donors, NAD or NADP as acceptor"/>
    <property type="evidence" value="ECO:0007669"/>
    <property type="project" value="InterPro"/>
</dbReference>
<organism evidence="3 4">
    <name type="scientific">Ferrimonas lipolytica</name>
    <dbReference type="NCBI Taxonomy" id="2724191"/>
    <lineage>
        <taxon>Bacteria</taxon>
        <taxon>Pseudomonadati</taxon>
        <taxon>Pseudomonadota</taxon>
        <taxon>Gammaproteobacteria</taxon>
        <taxon>Alteromonadales</taxon>
        <taxon>Ferrimonadaceae</taxon>
        <taxon>Ferrimonas</taxon>
    </lineage>
</organism>
<gene>
    <name evidence="3" type="ORF">HER31_00165</name>
</gene>
<reference evidence="3 4" key="1">
    <citation type="submission" date="2020-04" db="EMBL/GenBank/DDBJ databases">
        <title>Ferrimonas sp. S7 isolated from sea water.</title>
        <authorList>
            <person name="Bae S.S."/>
            <person name="Baek K."/>
        </authorList>
    </citation>
    <scope>NUCLEOTIDE SEQUENCE [LARGE SCALE GENOMIC DNA]</scope>
    <source>
        <strain evidence="3 4">S7</strain>
    </source>
</reference>
<dbReference type="Gene3D" id="3.40.50.720">
    <property type="entry name" value="NAD(P)-binding Rossmann-like Domain"/>
    <property type="match status" value="1"/>
</dbReference>
<dbReference type="AlphaFoldDB" id="A0A6H1U8T7"/>
<dbReference type="SUPFAM" id="SSF51735">
    <property type="entry name" value="NAD(P)-binding Rossmann-fold domains"/>
    <property type="match status" value="1"/>
</dbReference>
<protein>
    <submittedName>
        <fullName evidence="3">NADP-dependent oxidoreductase</fullName>
    </submittedName>
</protein>
<keyword evidence="4" id="KW-1185">Reference proteome</keyword>
<evidence type="ECO:0000259" key="2">
    <source>
        <dbReference type="SMART" id="SM00829"/>
    </source>
</evidence>
<dbReference type="Proteomes" id="UP000501602">
    <property type="component" value="Chromosome"/>
</dbReference>
<evidence type="ECO:0000313" key="4">
    <source>
        <dbReference type="Proteomes" id="UP000501602"/>
    </source>
</evidence>
<accession>A0A6H1U8T7</accession>
<dbReference type="InterPro" id="IPR013149">
    <property type="entry name" value="ADH-like_C"/>
</dbReference>
<dbReference type="InterPro" id="IPR045010">
    <property type="entry name" value="MDR_fam"/>
</dbReference>
<dbReference type="PANTHER" id="PTHR43205:SF7">
    <property type="entry name" value="PROSTAGLANDIN REDUCTASE 1"/>
    <property type="match status" value="1"/>
</dbReference>
<dbReference type="FunFam" id="3.40.50.720:FF:000121">
    <property type="entry name" value="Prostaglandin reductase 2"/>
    <property type="match status" value="1"/>
</dbReference>
<dbReference type="KEGG" id="fes:HER31_00165"/>
<proteinExistence type="predicted"/>
<dbReference type="Pfam" id="PF16884">
    <property type="entry name" value="ADH_N_2"/>
    <property type="match status" value="1"/>
</dbReference>
<dbReference type="InterPro" id="IPR036291">
    <property type="entry name" value="NAD(P)-bd_dom_sf"/>
</dbReference>